<name>A0A2R5F7Y3_9PROT</name>
<keyword evidence="13" id="KW-1015">Disulfide bond</keyword>
<sequence length="308" mass="29068">MKLRFVLRKAATIVALALIPFAVGDAATYHQIQSVATANSTWHKFTVASGTAGTWRALSSGATACFSRKVGFTANTSWTIPADNCGTIRIKAWGAGGADYSAGNVSKSGGGGFAQADYGVTPGSTVLVAVGGGGGVNVAGTNGGGGGVATFYGGGGYSGVFLNNSATQANAIVIAGGGGACATLSICNAGAGGGSSGQNGSTAGGGTQTAGGTNYNSGTTGSALKGGATIASNNSGGGGGWFGGGATGASGGGSGHVISGATNTILTTGNVNVVANAADVDYVAGKGNGANISSGTASGQPGYVVIYY</sequence>
<proteinExistence type="predicted"/>
<dbReference type="RefSeq" id="WP_109015523.1">
    <property type="nucleotide sequence ID" value="NZ_BDOQ01000007.1"/>
</dbReference>
<keyword evidence="6 16" id="KW-0732">Signal</keyword>
<dbReference type="EC" id="2.7.10.1" evidence="2"/>
<comment type="caution">
    <text evidence="18">The sequence shown here is derived from an EMBL/GenBank/DDBJ whole genome shotgun (WGS) entry which is preliminary data.</text>
</comment>
<accession>A0A2R5F7Y3</accession>
<keyword evidence="11" id="KW-0472">Membrane</keyword>
<keyword evidence="19" id="KW-1185">Reference proteome</keyword>
<evidence type="ECO:0000259" key="17">
    <source>
        <dbReference type="Pfam" id="PF12810"/>
    </source>
</evidence>
<keyword evidence="3" id="KW-1003">Cell membrane</keyword>
<dbReference type="EMBL" id="BDOQ01000007">
    <property type="protein sequence ID" value="GBG14326.1"/>
    <property type="molecule type" value="Genomic_DNA"/>
</dbReference>
<evidence type="ECO:0000256" key="3">
    <source>
        <dbReference type="ARBA" id="ARBA00022475"/>
    </source>
</evidence>
<keyword evidence="14" id="KW-0675">Receptor</keyword>
<evidence type="ECO:0000256" key="13">
    <source>
        <dbReference type="ARBA" id="ARBA00023157"/>
    </source>
</evidence>
<evidence type="ECO:0000313" key="18">
    <source>
        <dbReference type="EMBL" id="GBG14326.1"/>
    </source>
</evidence>
<dbReference type="Proteomes" id="UP000245081">
    <property type="component" value="Unassembled WGS sequence"/>
</dbReference>
<dbReference type="AlphaFoldDB" id="A0A2R5F7Y3"/>
<evidence type="ECO:0000256" key="8">
    <source>
        <dbReference type="ARBA" id="ARBA00022777"/>
    </source>
</evidence>
<evidence type="ECO:0000256" key="15">
    <source>
        <dbReference type="ARBA" id="ARBA00023180"/>
    </source>
</evidence>
<keyword evidence="4" id="KW-0808">Transferase</keyword>
<organism evidence="18 19">
    <name type="scientific">Novimethylophilus kurashikiensis</name>
    <dbReference type="NCBI Taxonomy" id="1825523"/>
    <lineage>
        <taxon>Bacteria</taxon>
        <taxon>Pseudomonadati</taxon>
        <taxon>Pseudomonadota</taxon>
        <taxon>Betaproteobacteria</taxon>
        <taxon>Nitrosomonadales</taxon>
        <taxon>Methylophilaceae</taxon>
        <taxon>Novimethylophilus</taxon>
    </lineage>
</organism>
<feature type="domain" description="ALK/LTK-like glycine-rich" evidence="17">
    <location>
        <begin position="86"/>
        <end position="261"/>
    </location>
</feature>
<evidence type="ECO:0000256" key="10">
    <source>
        <dbReference type="ARBA" id="ARBA00022989"/>
    </source>
</evidence>
<comment type="subcellular location">
    <subcellularLocation>
        <location evidence="1">Cell membrane</location>
        <topology evidence="1">Single-pass type I membrane protein</topology>
    </subcellularLocation>
</comment>
<reference evidence="18 19" key="1">
    <citation type="journal article" date="2018" name="Environ. Microbiol.">
        <title>Isolation and genomic characterization of Novimethylophilus kurashikiensis gen. nov. sp. nov., a new lanthanide-dependent methylotrophic species of Methylophilaceae.</title>
        <authorList>
            <person name="Lv H."/>
            <person name="Sahin N."/>
            <person name="Tani A."/>
        </authorList>
    </citation>
    <scope>NUCLEOTIDE SEQUENCE [LARGE SCALE GENOMIC DNA]</scope>
    <source>
        <strain evidence="18 19">La2-4</strain>
    </source>
</reference>
<evidence type="ECO:0000256" key="9">
    <source>
        <dbReference type="ARBA" id="ARBA00022840"/>
    </source>
</evidence>
<gene>
    <name evidence="18" type="ORF">NMK_1924</name>
</gene>
<evidence type="ECO:0000256" key="12">
    <source>
        <dbReference type="ARBA" id="ARBA00023137"/>
    </source>
</evidence>
<keyword evidence="5" id="KW-0812">Transmembrane</keyword>
<keyword evidence="15" id="KW-0325">Glycoprotein</keyword>
<evidence type="ECO:0000256" key="5">
    <source>
        <dbReference type="ARBA" id="ARBA00022692"/>
    </source>
</evidence>
<evidence type="ECO:0000256" key="4">
    <source>
        <dbReference type="ARBA" id="ARBA00022679"/>
    </source>
</evidence>
<evidence type="ECO:0000256" key="2">
    <source>
        <dbReference type="ARBA" id="ARBA00011902"/>
    </source>
</evidence>
<protein>
    <recommendedName>
        <fullName evidence="2">receptor protein-tyrosine kinase</fullName>
        <ecNumber evidence="2">2.7.10.1</ecNumber>
    </recommendedName>
</protein>
<evidence type="ECO:0000256" key="1">
    <source>
        <dbReference type="ARBA" id="ARBA00004251"/>
    </source>
</evidence>
<keyword evidence="9" id="KW-0067">ATP-binding</keyword>
<keyword evidence="8" id="KW-0418">Kinase</keyword>
<dbReference type="Pfam" id="PF12810">
    <property type="entry name" value="ALK_LTK_GRD"/>
    <property type="match status" value="1"/>
</dbReference>
<feature type="signal peptide" evidence="16">
    <location>
        <begin position="1"/>
        <end position="26"/>
    </location>
</feature>
<keyword evidence="10" id="KW-1133">Transmembrane helix</keyword>
<evidence type="ECO:0000256" key="14">
    <source>
        <dbReference type="ARBA" id="ARBA00023170"/>
    </source>
</evidence>
<evidence type="ECO:0000256" key="7">
    <source>
        <dbReference type="ARBA" id="ARBA00022741"/>
    </source>
</evidence>
<keyword evidence="12" id="KW-0829">Tyrosine-protein kinase</keyword>
<evidence type="ECO:0000256" key="6">
    <source>
        <dbReference type="ARBA" id="ARBA00022729"/>
    </source>
</evidence>
<dbReference type="GO" id="GO:0004714">
    <property type="term" value="F:transmembrane receptor protein tyrosine kinase activity"/>
    <property type="evidence" value="ECO:0007669"/>
    <property type="project" value="UniProtKB-EC"/>
</dbReference>
<evidence type="ECO:0000313" key="19">
    <source>
        <dbReference type="Proteomes" id="UP000245081"/>
    </source>
</evidence>
<dbReference type="GO" id="GO:0005524">
    <property type="term" value="F:ATP binding"/>
    <property type="evidence" value="ECO:0007669"/>
    <property type="project" value="UniProtKB-KW"/>
</dbReference>
<evidence type="ECO:0000256" key="11">
    <source>
        <dbReference type="ARBA" id="ARBA00023136"/>
    </source>
</evidence>
<keyword evidence="7" id="KW-0547">Nucleotide-binding</keyword>
<dbReference type="GO" id="GO:0005886">
    <property type="term" value="C:plasma membrane"/>
    <property type="evidence" value="ECO:0007669"/>
    <property type="project" value="UniProtKB-SubCell"/>
</dbReference>
<dbReference type="InterPro" id="IPR055163">
    <property type="entry name" value="ALK/LTK-like_GRD"/>
</dbReference>
<evidence type="ECO:0000256" key="16">
    <source>
        <dbReference type="SAM" id="SignalP"/>
    </source>
</evidence>
<feature type="chain" id="PRO_5015333180" description="receptor protein-tyrosine kinase" evidence="16">
    <location>
        <begin position="27"/>
        <end position="308"/>
    </location>
</feature>